<dbReference type="PROSITE" id="PS51257">
    <property type="entry name" value="PROKAR_LIPOPROTEIN"/>
    <property type="match status" value="1"/>
</dbReference>
<evidence type="ECO:0000256" key="1">
    <source>
        <dbReference type="SAM" id="MobiDB-lite"/>
    </source>
</evidence>
<name>A0A9X3XB54_9BACT</name>
<dbReference type="Proteomes" id="UP001151081">
    <property type="component" value="Unassembled WGS sequence"/>
</dbReference>
<reference evidence="3 4" key="1">
    <citation type="submission" date="2021-04" db="EMBL/GenBank/DDBJ databases">
        <title>Genome analysis of Polyangium sp.</title>
        <authorList>
            <person name="Li Y."/>
            <person name="Wang J."/>
        </authorList>
    </citation>
    <scope>NUCLEOTIDE SEQUENCE [LARGE SCALE GENOMIC DNA]</scope>
    <source>
        <strain evidence="3 4">SDU14</strain>
    </source>
</reference>
<accession>A0A9X3XB54</accession>
<feature type="region of interest" description="Disordered" evidence="1">
    <location>
        <begin position="24"/>
        <end position="43"/>
    </location>
</feature>
<proteinExistence type="predicted"/>
<sequence>MSITRALLLASLFGSTACASYATMSSDDRCGPPPGVEKPLASLGHDTKPFEIRRVPETAFGGNPPAYLYRFEREDSRTTEALRAIGMIKGGRVLVVGDHGTALVRDAKAGWQPESTGTTENLHALAPTPYYKDGQTVTEEQRKNPPYLAVGSNGAAAFRDPTGVWRVESTGTTADLFALYHLARKTLAVGAGGVMVERSPEGVWRSVKTRTTADLYALGSCAGYLCAVGAGGVMVYCRSHENELVCIPRPPPTQATLRVVDELQIMGDGVWLSYVRSGKTEPPSPPPSFAPWPVAKDVIAGEEVRATAHNHWSGMSEIIAVGRRGTVWFQGGLFSERSRLERVKLPFEVDFHDVAYELVDGFLVGDQGTIVHLGVEGFTPMHICLL</sequence>
<evidence type="ECO:0000313" key="3">
    <source>
        <dbReference type="EMBL" id="MDC3986085.1"/>
    </source>
</evidence>
<organism evidence="3 4">
    <name type="scientific">Polyangium jinanense</name>
    <dbReference type="NCBI Taxonomy" id="2829994"/>
    <lineage>
        <taxon>Bacteria</taxon>
        <taxon>Pseudomonadati</taxon>
        <taxon>Myxococcota</taxon>
        <taxon>Polyangia</taxon>
        <taxon>Polyangiales</taxon>
        <taxon>Polyangiaceae</taxon>
        <taxon>Polyangium</taxon>
    </lineage>
</organism>
<dbReference type="RefSeq" id="WP_272459366.1">
    <property type="nucleotide sequence ID" value="NZ_JAGTJJ010000035.1"/>
</dbReference>
<feature type="chain" id="PRO_5041000928" description="Lipoprotein" evidence="2">
    <location>
        <begin position="20"/>
        <end position="386"/>
    </location>
</feature>
<keyword evidence="4" id="KW-1185">Reference proteome</keyword>
<protein>
    <recommendedName>
        <fullName evidence="5">Lipoprotein</fullName>
    </recommendedName>
</protein>
<feature type="signal peptide" evidence="2">
    <location>
        <begin position="1"/>
        <end position="19"/>
    </location>
</feature>
<comment type="caution">
    <text evidence="3">The sequence shown here is derived from an EMBL/GenBank/DDBJ whole genome shotgun (WGS) entry which is preliminary data.</text>
</comment>
<gene>
    <name evidence="3" type="ORF">KEG57_36750</name>
</gene>
<evidence type="ECO:0000313" key="4">
    <source>
        <dbReference type="Proteomes" id="UP001151081"/>
    </source>
</evidence>
<dbReference type="AlphaFoldDB" id="A0A9X3XB54"/>
<dbReference type="EMBL" id="JAGTJJ010000035">
    <property type="protein sequence ID" value="MDC3986085.1"/>
    <property type="molecule type" value="Genomic_DNA"/>
</dbReference>
<keyword evidence="2" id="KW-0732">Signal</keyword>
<evidence type="ECO:0008006" key="5">
    <source>
        <dbReference type="Google" id="ProtNLM"/>
    </source>
</evidence>
<evidence type="ECO:0000256" key="2">
    <source>
        <dbReference type="SAM" id="SignalP"/>
    </source>
</evidence>